<evidence type="ECO:0000256" key="1">
    <source>
        <dbReference type="SAM" id="MobiDB-lite"/>
    </source>
</evidence>
<gene>
    <name evidence="2" type="ORF">C487_05079</name>
</gene>
<name>L9Z1E6_9EURY</name>
<dbReference type="AlphaFoldDB" id="L9Z1E6"/>
<feature type="compositionally biased region" description="Low complexity" evidence="1">
    <location>
        <begin position="61"/>
        <end position="73"/>
    </location>
</feature>
<sequence>MATTETVETALLRVDDGEQSRRSVAAVLSPGRHPSVRGAVARRGTGSDSHPTGRRLGSELGPPGRYSPGPSRTGEADPIATEQLAEKG</sequence>
<reference evidence="2 3" key="1">
    <citation type="journal article" date="2014" name="PLoS Genet.">
        <title>Phylogenetically driven sequencing of extremely halophilic archaea reveals strategies for static and dynamic osmo-response.</title>
        <authorList>
            <person name="Becker E.A."/>
            <person name="Seitzer P.M."/>
            <person name="Tritt A."/>
            <person name="Larsen D."/>
            <person name="Krusor M."/>
            <person name="Yao A.I."/>
            <person name="Wu D."/>
            <person name="Madern D."/>
            <person name="Eisen J.A."/>
            <person name="Darling A.E."/>
            <person name="Facciotti M.T."/>
        </authorList>
    </citation>
    <scope>NUCLEOTIDE SEQUENCE [LARGE SCALE GENOMIC DNA]</scope>
    <source>
        <strain evidence="2 3">DSM 3751</strain>
    </source>
</reference>
<comment type="caution">
    <text evidence="2">The sequence shown here is derived from an EMBL/GenBank/DDBJ whole genome shotgun (WGS) entry which is preliminary data.</text>
</comment>
<evidence type="ECO:0000313" key="3">
    <source>
        <dbReference type="Proteomes" id="UP000011618"/>
    </source>
</evidence>
<dbReference type="EMBL" id="AOII01000035">
    <property type="protein sequence ID" value="ELY80209.1"/>
    <property type="molecule type" value="Genomic_DNA"/>
</dbReference>
<protein>
    <submittedName>
        <fullName evidence="2">Uncharacterized protein</fullName>
    </submittedName>
</protein>
<proteinExistence type="predicted"/>
<evidence type="ECO:0000313" key="2">
    <source>
        <dbReference type="EMBL" id="ELY80209.1"/>
    </source>
</evidence>
<dbReference type="Proteomes" id="UP000011618">
    <property type="component" value="Unassembled WGS sequence"/>
</dbReference>
<feature type="region of interest" description="Disordered" evidence="1">
    <location>
        <begin position="1"/>
        <end position="88"/>
    </location>
</feature>
<organism evidence="2 3">
    <name type="scientific">Natrinema pallidum DSM 3751</name>
    <dbReference type="NCBI Taxonomy" id="1227495"/>
    <lineage>
        <taxon>Archaea</taxon>
        <taxon>Methanobacteriati</taxon>
        <taxon>Methanobacteriota</taxon>
        <taxon>Stenosarchaea group</taxon>
        <taxon>Halobacteria</taxon>
        <taxon>Halobacteriales</taxon>
        <taxon>Natrialbaceae</taxon>
        <taxon>Natrinema</taxon>
    </lineage>
</organism>
<accession>L9Z1E6</accession>